<dbReference type="EMBL" id="LR797309">
    <property type="protein sequence ID" value="CAB4201886.1"/>
    <property type="molecule type" value="Genomic_DNA"/>
</dbReference>
<evidence type="ECO:0000313" key="2">
    <source>
        <dbReference type="EMBL" id="CAB4171906.1"/>
    </source>
</evidence>
<evidence type="ECO:0000313" key="1">
    <source>
        <dbReference type="EMBL" id="CAB4166453.1"/>
    </source>
</evidence>
<dbReference type="EMBL" id="LR796880">
    <property type="protein sequence ID" value="CAB4171906.1"/>
    <property type="molecule type" value="Genomic_DNA"/>
</dbReference>
<dbReference type="EMBL" id="LR796792">
    <property type="protein sequence ID" value="CAB4166453.1"/>
    <property type="molecule type" value="Genomic_DNA"/>
</dbReference>
<gene>
    <name evidence="3" type="ORF">UFOVP1010_26</name>
    <name evidence="4" type="ORF">UFOVP1359_14</name>
    <name evidence="1" type="ORF">UFOVP838_29</name>
    <name evidence="2" type="ORF">UFOVP932_38</name>
</gene>
<dbReference type="EMBL" id="LR796955">
    <property type="protein sequence ID" value="CAB4177659.1"/>
    <property type="molecule type" value="Genomic_DNA"/>
</dbReference>
<accession>A0A6J5P4P3</accession>
<name>A0A6J5P4P3_9CAUD</name>
<organism evidence="1">
    <name type="scientific">uncultured Caudovirales phage</name>
    <dbReference type="NCBI Taxonomy" id="2100421"/>
    <lineage>
        <taxon>Viruses</taxon>
        <taxon>Duplodnaviria</taxon>
        <taxon>Heunggongvirae</taxon>
        <taxon>Uroviricota</taxon>
        <taxon>Caudoviricetes</taxon>
        <taxon>Peduoviridae</taxon>
        <taxon>Maltschvirus</taxon>
        <taxon>Maltschvirus maltsch</taxon>
    </lineage>
</organism>
<evidence type="ECO:0000313" key="3">
    <source>
        <dbReference type="EMBL" id="CAB4177659.1"/>
    </source>
</evidence>
<evidence type="ECO:0000313" key="4">
    <source>
        <dbReference type="EMBL" id="CAB4201886.1"/>
    </source>
</evidence>
<proteinExistence type="predicted"/>
<reference evidence="1" key="1">
    <citation type="submission" date="2020-04" db="EMBL/GenBank/DDBJ databases">
        <authorList>
            <person name="Chiriac C."/>
            <person name="Salcher M."/>
            <person name="Ghai R."/>
            <person name="Kavagutti S V."/>
        </authorList>
    </citation>
    <scope>NUCLEOTIDE SEQUENCE</scope>
</reference>
<sequence length="124" mass="13436">MTQDNLYQAAAVAGRSSYIIINNKGRVIAKVVTQYNKPNTACTAYLWIEGAGISKGRVTGGGYDRQSAAIAKAAKAAPQTDDTYALINGYQERRDLVVAALAKDDGLEWRINLYHEALTPVFAL</sequence>
<protein>
    <submittedName>
        <fullName evidence="1">Uncharacterized protein</fullName>
    </submittedName>
</protein>